<organism evidence="2 3">
    <name type="scientific">Oldenlandia corymbosa var. corymbosa</name>
    <dbReference type="NCBI Taxonomy" id="529605"/>
    <lineage>
        <taxon>Eukaryota</taxon>
        <taxon>Viridiplantae</taxon>
        <taxon>Streptophyta</taxon>
        <taxon>Embryophyta</taxon>
        <taxon>Tracheophyta</taxon>
        <taxon>Spermatophyta</taxon>
        <taxon>Magnoliopsida</taxon>
        <taxon>eudicotyledons</taxon>
        <taxon>Gunneridae</taxon>
        <taxon>Pentapetalae</taxon>
        <taxon>asterids</taxon>
        <taxon>lamiids</taxon>
        <taxon>Gentianales</taxon>
        <taxon>Rubiaceae</taxon>
        <taxon>Rubioideae</taxon>
        <taxon>Spermacoceae</taxon>
        <taxon>Hedyotis-Oldenlandia complex</taxon>
        <taxon>Oldenlandia</taxon>
    </lineage>
</organism>
<accession>A0AAV1D2T5</accession>
<keyword evidence="1" id="KW-0812">Transmembrane</keyword>
<reference evidence="2" key="1">
    <citation type="submission" date="2023-03" db="EMBL/GenBank/DDBJ databases">
        <authorList>
            <person name="Julca I."/>
        </authorList>
    </citation>
    <scope>NUCLEOTIDE SEQUENCE</scope>
</reference>
<feature type="transmembrane region" description="Helical" evidence="1">
    <location>
        <begin position="250"/>
        <end position="270"/>
    </location>
</feature>
<keyword evidence="1" id="KW-0472">Membrane</keyword>
<evidence type="ECO:0000313" key="2">
    <source>
        <dbReference type="EMBL" id="CAI9102154.1"/>
    </source>
</evidence>
<sequence length="302" mass="34057">MCCRHWLETEAKKFLNLPDVERIRRIGRHTDEKLDAILIMLGINDSIHDAKEGVTKQERPYELEEPNINYFLNPVEAKNEYVTVMVEPDRVTLLSAERKGIRAWDKITTCFSGGTVFPALWSHNVVVLDLSCGFVHIDTLLELYGSSTSKPVDVGITVGKNFVPSFMNNLEATDNLSTLPGIGVCGEAEIEKNTILEGDILPLEMNDSVKGATVFRGGTMLSRMMVWIQLATCFRGGTTCFEGYRGHPMFLDEVTFIWMITWHTLVVSVVRMDMVMFLMIGAVIIKGFNSELIVVLTIWMRL</sequence>
<evidence type="ECO:0000256" key="1">
    <source>
        <dbReference type="SAM" id="Phobius"/>
    </source>
</evidence>
<evidence type="ECO:0000313" key="3">
    <source>
        <dbReference type="Proteomes" id="UP001161247"/>
    </source>
</evidence>
<dbReference type="Proteomes" id="UP001161247">
    <property type="component" value="Chromosome 4"/>
</dbReference>
<feature type="transmembrane region" description="Helical" evidence="1">
    <location>
        <begin position="276"/>
        <end position="299"/>
    </location>
</feature>
<keyword evidence="1" id="KW-1133">Transmembrane helix</keyword>
<name>A0AAV1D2T5_OLDCO</name>
<keyword evidence="3" id="KW-1185">Reference proteome</keyword>
<protein>
    <submittedName>
        <fullName evidence="2">OLC1v1000376C1</fullName>
    </submittedName>
</protein>
<dbReference type="AlphaFoldDB" id="A0AAV1D2T5"/>
<proteinExistence type="predicted"/>
<gene>
    <name evidence="2" type="ORF">OLC1_LOCUS11559</name>
</gene>
<dbReference type="EMBL" id="OX459121">
    <property type="protein sequence ID" value="CAI9102154.1"/>
    <property type="molecule type" value="Genomic_DNA"/>
</dbReference>